<feature type="region of interest" description="Disordered" evidence="1">
    <location>
        <begin position="1"/>
        <end position="25"/>
    </location>
</feature>
<dbReference type="RefSeq" id="XP_043184728.1">
    <property type="nucleotide sequence ID" value="XM_043331218.1"/>
</dbReference>
<sequence>MVVEMVVDDDDDGNDRSEAGTRQDGTNYFLARCASAQNVASQDWKARHHAGEKARGDMGVHERRDE</sequence>
<dbReference type="GeneID" id="67033681"/>
<name>A0A8H8SZN5_9AGAM</name>
<evidence type="ECO:0000313" key="3">
    <source>
        <dbReference type="Proteomes" id="UP000650533"/>
    </source>
</evidence>
<dbReference type="EMBL" id="CP059669">
    <property type="protein sequence ID" value="QRW24491.1"/>
    <property type="molecule type" value="Genomic_DNA"/>
</dbReference>
<dbReference type="KEGG" id="rsx:RhiXN_11403"/>
<dbReference type="Proteomes" id="UP000650533">
    <property type="component" value="Chromosome 12"/>
</dbReference>
<feature type="compositionally biased region" description="Acidic residues" evidence="1">
    <location>
        <begin position="1"/>
        <end position="13"/>
    </location>
</feature>
<feature type="region of interest" description="Disordered" evidence="1">
    <location>
        <begin position="41"/>
        <end position="66"/>
    </location>
</feature>
<accession>A0A8H8SZN5</accession>
<dbReference type="AlphaFoldDB" id="A0A8H8SZN5"/>
<evidence type="ECO:0000313" key="2">
    <source>
        <dbReference type="EMBL" id="QRW24491.1"/>
    </source>
</evidence>
<protein>
    <submittedName>
        <fullName evidence="2">Uncharacterized protein</fullName>
    </submittedName>
</protein>
<feature type="compositionally biased region" description="Basic and acidic residues" evidence="1">
    <location>
        <begin position="49"/>
        <end position="66"/>
    </location>
</feature>
<reference evidence="2" key="1">
    <citation type="submission" date="2020-05" db="EMBL/GenBank/DDBJ databases">
        <title>Evolutionary and genomic comparisons of hybrid uninucleate and nonhybrid Rhizoctonia fungi.</title>
        <authorList>
            <person name="Li C."/>
            <person name="Chen X."/>
        </authorList>
    </citation>
    <scope>NUCLEOTIDE SEQUENCE</scope>
    <source>
        <strain evidence="2">AG-1 IA</strain>
    </source>
</reference>
<gene>
    <name evidence="2" type="ORF">RhiXN_11403</name>
</gene>
<organism evidence="2 3">
    <name type="scientific">Rhizoctonia solani</name>
    <dbReference type="NCBI Taxonomy" id="456999"/>
    <lineage>
        <taxon>Eukaryota</taxon>
        <taxon>Fungi</taxon>
        <taxon>Dikarya</taxon>
        <taxon>Basidiomycota</taxon>
        <taxon>Agaricomycotina</taxon>
        <taxon>Agaricomycetes</taxon>
        <taxon>Cantharellales</taxon>
        <taxon>Ceratobasidiaceae</taxon>
        <taxon>Rhizoctonia</taxon>
    </lineage>
</organism>
<proteinExistence type="predicted"/>
<evidence type="ECO:0000256" key="1">
    <source>
        <dbReference type="SAM" id="MobiDB-lite"/>
    </source>
</evidence>